<keyword evidence="4 8" id="KW-0548">Nucleotidyltransferase</keyword>
<organism evidence="12">
    <name type="scientific">Phacus orbicularis</name>
    <dbReference type="NCBI Taxonomy" id="158829"/>
    <lineage>
        <taxon>Eukaryota</taxon>
        <taxon>Discoba</taxon>
        <taxon>Euglenozoa</taxon>
        <taxon>Euglenida</taxon>
        <taxon>Spirocuta</taxon>
        <taxon>Euglenophyceae</taxon>
        <taxon>Euglenales</taxon>
        <taxon>Phacaceae</taxon>
        <taxon>Phacus</taxon>
    </lineage>
</organism>
<dbReference type="Pfam" id="PF04560">
    <property type="entry name" value="RNA_pol_Rpb2_7"/>
    <property type="match status" value="1"/>
</dbReference>
<keyword evidence="5 8" id="KW-0804">Transcription</keyword>
<comment type="similarity">
    <text evidence="1 7">Belongs to the RNA polymerase beta chain family.</text>
</comment>
<evidence type="ECO:0000256" key="5">
    <source>
        <dbReference type="ARBA" id="ARBA00023163"/>
    </source>
</evidence>
<dbReference type="Gene3D" id="2.40.50.150">
    <property type="match status" value="1"/>
</dbReference>
<dbReference type="InterPro" id="IPR007641">
    <property type="entry name" value="RNA_pol_Rpb2_7"/>
</dbReference>
<dbReference type="InterPro" id="IPR014724">
    <property type="entry name" value="RNA_pol_RPB2_OB-fold"/>
</dbReference>
<evidence type="ECO:0000256" key="8">
    <source>
        <dbReference type="RuleBase" id="RU363031"/>
    </source>
</evidence>
<dbReference type="Gene3D" id="3.90.1100.10">
    <property type="match status" value="1"/>
</dbReference>
<dbReference type="InterPro" id="IPR007121">
    <property type="entry name" value="RNA_pol_bsu_CS"/>
</dbReference>
<evidence type="ECO:0000259" key="11">
    <source>
        <dbReference type="Pfam" id="PF04565"/>
    </source>
</evidence>
<dbReference type="InterPro" id="IPR007645">
    <property type="entry name" value="RNA_pol_Rpb2_3"/>
</dbReference>
<evidence type="ECO:0000259" key="10">
    <source>
        <dbReference type="Pfam" id="PF04560"/>
    </source>
</evidence>
<dbReference type="InterPro" id="IPR042107">
    <property type="entry name" value="DNA-dir_RNA_pol_bsu_ext_1_sf"/>
</dbReference>
<dbReference type="GO" id="GO:0000428">
    <property type="term" value="C:DNA-directed RNA polymerase complex"/>
    <property type="evidence" value="ECO:0007669"/>
    <property type="project" value="UniProtKB-KW"/>
</dbReference>
<dbReference type="InterPro" id="IPR015712">
    <property type="entry name" value="DNA-dir_RNA_pol_su2"/>
</dbReference>
<comment type="function">
    <text evidence="8">DNA-dependent RNA polymerase catalyzes the transcription of DNA into RNA using the four ribonucleoside triphosphates as substrates.</text>
</comment>
<dbReference type="Gene3D" id="3.90.1800.10">
    <property type="entry name" value="RNA polymerase alpha subunit dimerisation domain"/>
    <property type="match status" value="1"/>
</dbReference>
<feature type="domain" description="RNA polymerase Rpb2" evidence="10">
    <location>
        <begin position="950"/>
        <end position="1023"/>
    </location>
</feature>
<geneLocation type="chloroplast" evidence="12"/>
<dbReference type="Pfam" id="PF00562">
    <property type="entry name" value="RNA_pol_Rpb2_6"/>
    <property type="match status" value="1"/>
</dbReference>
<keyword evidence="3 8" id="KW-0808">Transferase</keyword>
<protein>
    <recommendedName>
        <fullName evidence="8">DNA-directed RNA polymerase subunit beta</fullName>
        <ecNumber evidence="8">2.7.7.6</ecNumber>
    </recommendedName>
</protein>
<evidence type="ECO:0000256" key="2">
    <source>
        <dbReference type="ARBA" id="ARBA00022478"/>
    </source>
</evidence>
<dbReference type="InterPro" id="IPR037034">
    <property type="entry name" value="RNA_pol_Rpb2_2_sf"/>
</dbReference>
<sequence length="1028" mass="119530">MIKQITTINPIEIQTESFKTLLLNKLCDLKLNNLNLSKFKLKINTNKIKYSKPKYDINTCIEKNKTYSIGIYLPIKILYKNKEIILYNYFFIGELPLITKGGFFIINGNKRIIAEYIKRPGLYVIQKDNCILATIIPEKGNWITIKMNDLKQIFFRFDNSKRKLPFLIFLSALGLSRKKLFNSIIEKKLLLENLTKEKLKSSKNSLEILSIILYKKKLNFETRENLYNRLINKNYFKLGENGRNNLNNKLYHKKYFKIIENLLPEDLLGVLNLILNKELTLYEKNFDDIDDIMNKSIKTIGEALQENLEMSINKLKNDINKKILKSTILGKKKIKLNKDKIKEFFNSQIITLSFKNFFNLNPLSQISEEINSIAETTQKRKIVLNKTNKNSSNKTSSLKIREIHYSHYGKICPVETSEGKNVGLIWSLAKEARINQLGFIETPFYLKIKKKNKLFFTYLNKNYEDIRKKNSKQSNFPILSIGTSLIPYLEHNDANRTLMGANMQRQAIPLIFNDVPIIGTSLEKLIASLSDKNKTCIKSGRIKFISQNKIIIHEDIISFYNIKNKTKAFLKKMKRKLKTLKYKKYKIRKYFNFINKNNQYYYKRSQIKNKNWLQKGNIFSRSNETKHGNLSLGRNILIAYITWKGYNFEDAIIINEKLIEKDIFTSMHIKKYKTYLLKNEIEEEKLTKNIKTLSKKYTRNLKKNGIIKTGSFVKENEIIIGKLKYQKITNVNEKLINIIFGQKPAKNNALLIPKNNEGTVIGTKILKKKTLTIIIYILTQRKLQLGDKISGRHGNKGIVCKILKKENMPFLQDGTIVEIILNPLGIPSRMNLGQLFESLIGFCGKNLKERYNIFPFDENKGNNISIKNIYNKLYEAKKKTKKIWIFNLKNPGKIKIFDGKTAMTYSQEITVGYSYIIKLMHIAHDKITARSQASYSLITKQPLKGKAKNGGQRFGEMEIWSLEGYGSAFSLQEILTIKSDDLINRLRLLYYIVDKKDLAIPQLPEATKVFILELRAACITLNLNSIIN</sequence>
<dbReference type="SUPFAM" id="SSF64484">
    <property type="entry name" value="beta and beta-prime subunits of DNA dependent RNA-polymerase"/>
    <property type="match status" value="1"/>
</dbReference>
<dbReference type="GO" id="GO:0003677">
    <property type="term" value="F:DNA binding"/>
    <property type="evidence" value="ECO:0007669"/>
    <property type="project" value="InterPro"/>
</dbReference>
<dbReference type="AlphaFoldDB" id="A0A182B0V9"/>
<evidence type="ECO:0000313" key="12">
    <source>
        <dbReference type="EMBL" id="ALP86057.1"/>
    </source>
</evidence>
<keyword evidence="2 8" id="KW-0240">DNA-directed RNA polymerase</keyword>
<dbReference type="GO" id="GO:0003899">
    <property type="term" value="F:DNA-directed RNA polymerase activity"/>
    <property type="evidence" value="ECO:0007669"/>
    <property type="project" value="UniProtKB-EC"/>
</dbReference>
<proteinExistence type="inferred from homology"/>
<dbReference type="CDD" id="cd00653">
    <property type="entry name" value="RNA_pol_B_RPB2"/>
    <property type="match status" value="1"/>
</dbReference>
<keyword evidence="12" id="KW-0934">Plastid</keyword>
<evidence type="ECO:0000256" key="4">
    <source>
        <dbReference type="ARBA" id="ARBA00022695"/>
    </source>
</evidence>
<comment type="subunit">
    <text evidence="8">In plastids the minimal PEP RNA polymerase catalytic core is composed of four subunits: alpha, beta, beta', and beta''. When a (nuclear-encoded) sigma factor is associated with the core the holoenzyme is formed, which can initiate transcription.</text>
</comment>
<evidence type="ECO:0000256" key="3">
    <source>
        <dbReference type="ARBA" id="ARBA00022679"/>
    </source>
</evidence>
<dbReference type="EC" id="2.7.7.6" evidence="8"/>
<feature type="domain" description="RNA polymerase Rpb2" evidence="11">
    <location>
        <begin position="365"/>
        <end position="434"/>
    </location>
</feature>
<keyword evidence="12" id="KW-0150">Chloroplast</keyword>
<evidence type="ECO:0000256" key="7">
    <source>
        <dbReference type="RuleBase" id="RU000434"/>
    </source>
</evidence>
<dbReference type="PROSITE" id="PS01166">
    <property type="entry name" value="RNA_POL_BETA"/>
    <property type="match status" value="1"/>
</dbReference>
<accession>A0A182B0V9</accession>
<evidence type="ECO:0000256" key="1">
    <source>
        <dbReference type="ARBA" id="ARBA00006835"/>
    </source>
</evidence>
<dbReference type="GO" id="GO:0006351">
    <property type="term" value="P:DNA-templated transcription"/>
    <property type="evidence" value="ECO:0007669"/>
    <property type="project" value="InterPro"/>
</dbReference>
<reference evidence="12" key="1">
    <citation type="submission" date="2015-05" db="EMBL/GenBank/DDBJ databases">
        <title>Phacus orbicularis chloroplast genome.</title>
        <authorList>
            <person name="Kasiborski B.A."/>
            <person name="Linton E.W."/>
        </authorList>
    </citation>
    <scope>NUCLEOTIDE SEQUENCE</scope>
</reference>
<dbReference type="GO" id="GO:0032549">
    <property type="term" value="F:ribonucleoside binding"/>
    <property type="evidence" value="ECO:0007669"/>
    <property type="project" value="InterPro"/>
</dbReference>
<dbReference type="Gene3D" id="3.90.1110.10">
    <property type="entry name" value="RNA polymerase Rpb2, domain 2"/>
    <property type="match status" value="1"/>
</dbReference>
<dbReference type="InterPro" id="IPR037033">
    <property type="entry name" value="DNA-dir_RNAP_su2_hyb_sf"/>
</dbReference>
<gene>
    <name evidence="12" type="primary">rpoB</name>
</gene>
<comment type="catalytic activity">
    <reaction evidence="6 8">
        <text>RNA(n) + a ribonucleoside 5'-triphosphate = RNA(n+1) + diphosphate</text>
        <dbReference type="Rhea" id="RHEA:21248"/>
        <dbReference type="Rhea" id="RHEA-COMP:14527"/>
        <dbReference type="Rhea" id="RHEA-COMP:17342"/>
        <dbReference type="ChEBI" id="CHEBI:33019"/>
        <dbReference type="ChEBI" id="CHEBI:61557"/>
        <dbReference type="ChEBI" id="CHEBI:140395"/>
        <dbReference type="EC" id="2.7.7.6"/>
    </reaction>
</comment>
<dbReference type="Gene3D" id="2.40.270.10">
    <property type="entry name" value="DNA-directed RNA polymerase, subunit 2, domain 6"/>
    <property type="match status" value="2"/>
</dbReference>
<dbReference type="PANTHER" id="PTHR20856">
    <property type="entry name" value="DNA-DIRECTED RNA POLYMERASE I SUBUNIT 2"/>
    <property type="match status" value="1"/>
</dbReference>
<dbReference type="EMBL" id="KR921747">
    <property type="protein sequence ID" value="ALP86057.1"/>
    <property type="molecule type" value="Genomic_DNA"/>
</dbReference>
<dbReference type="Pfam" id="PF04565">
    <property type="entry name" value="RNA_pol_Rpb2_3"/>
    <property type="match status" value="1"/>
</dbReference>
<name>A0A182B0V9_9EUGL</name>
<evidence type="ECO:0000256" key="6">
    <source>
        <dbReference type="ARBA" id="ARBA00048552"/>
    </source>
</evidence>
<feature type="domain" description="DNA-directed RNA polymerase subunit 2 hybrid-binding" evidence="9">
    <location>
        <begin position="583"/>
        <end position="948"/>
    </location>
</feature>
<evidence type="ECO:0000259" key="9">
    <source>
        <dbReference type="Pfam" id="PF00562"/>
    </source>
</evidence>
<dbReference type="InterPro" id="IPR007120">
    <property type="entry name" value="DNA-dir_RNAP_su2_dom"/>
</dbReference>
<dbReference type="Gene3D" id="2.30.150.10">
    <property type="entry name" value="DNA-directed RNA polymerase, beta subunit, external 1 domain"/>
    <property type="match status" value="1"/>
</dbReference>